<dbReference type="GO" id="GO:0015689">
    <property type="term" value="P:molybdate ion transport"/>
    <property type="evidence" value="ECO:0007669"/>
    <property type="project" value="TreeGrafter"/>
</dbReference>
<sequence>MTRLSILSGGAAHALVGALSADFTRRTGHVVDGVFGAVGAMRAKLAAGHPADLVILTQAIVAELAASGEARPDAVADVGAVEAAIAVRAGDPRPELGDPDALRRALRAADAIYVPDPALATAGIHFSDVLRRLGLAQELASRLRPHPNGAAAMRALAAAPEARPIGSTQVTEILAEPGAELVAPLPDGYGLRTVYTAAVTTQSRDPEAARALLALLSGEDSAAVRRHCGFL</sequence>
<dbReference type="SUPFAM" id="SSF53850">
    <property type="entry name" value="Periplasmic binding protein-like II"/>
    <property type="match status" value="1"/>
</dbReference>
<organism evidence="1">
    <name type="scientific">Alsobacter sp. KACC 23698</name>
    <dbReference type="NCBI Taxonomy" id="3149229"/>
    <lineage>
        <taxon>Bacteria</taxon>
        <taxon>Pseudomonadati</taxon>
        <taxon>Pseudomonadota</taxon>
        <taxon>Alphaproteobacteria</taxon>
        <taxon>Hyphomicrobiales</taxon>
        <taxon>Alsobacteraceae</taxon>
        <taxon>Alsobacter</taxon>
    </lineage>
</organism>
<dbReference type="Pfam" id="PF13531">
    <property type="entry name" value="SBP_bac_11"/>
    <property type="match status" value="1"/>
</dbReference>
<name>A0AAU7JLY3_9HYPH</name>
<dbReference type="RefSeq" id="WP_406858126.1">
    <property type="nucleotide sequence ID" value="NZ_CP157484.1"/>
</dbReference>
<dbReference type="GO" id="GO:0030973">
    <property type="term" value="F:molybdate ion binding"/>
    <property type="evidence" value="ECO:0007669"/>
    <property type="project" value="TreeGrafter"/>
</dbReference>
<dbReference type="PANTHER" id="PTHR30632">
    <property type="entry name" value="MOLYBDATE-BINDING PERIPLASMIC PROTEIN"/>
    <property type="match status" value="1"/>
</dbReference>
<dbReference type="Gene3D" id="3.40.190.10">
    <property type="entry name" value="Periplasmic binding protein-like II"/>
    <property type="match status" value="2"/>
</dbReference>
<dbReference type="EMBL" id="CP157484">
    <property type="protein sequence ID" value="XBO41276.1"/>
    <property type="molecule type" value="Genomic_DNA"/>
</dbReference>
<accession>A0AAU7JLY3</accession>
<protein>
    <submittedName>
        <fullName evidence="1">Substrate-binding domain-containing protein</fullName>
    </submittedName>
</protein>
<evidence type="ECO:0000313" key="1">
    <source>
        <dbReference type="EMBL" id="XBO41276.1"/>
    </source>
</evidence>
<dbReference type="PANTHER" id="PTHR30632:SF11">
    <property type="entry name" value="BLR4797 PROTEIN"/>
    <property type="match status" value="1"/>
</dbReference>
<proteinExistence type="predicted"/>
<reference evidence="1" key="1">
    <citation type="submission" date="2024-05" db="EMBL/GenBank/DDBJ databases">
        <authorList>
            <person name="Kim S."/>
            <person name="Heo J."/>
            <person name="Choi H."/>
            <person name="Choi Y."/>
            <person name="Kwon S.-W."/>
            <person name="Kim Y."/>
        </authorList>
    </citation>
    <scope>NUCLEOTIDE SEQUENCE</scope>
    <source>
        <strain evidence="1">KACC 23698</strain>
    </source>
</reference>
<gene>
    <name evidence="1" type="ORF">ABEG18_11120</name>
</gene>
<dbReference type="InterPro" id="IPR050682">
    <property type="entry name" value="ModA/WtpA"/>
</dbReference>
<dbReference type="AlphaFoldDB" id="A0AAU7JLY3"/>